<keyword evidence="2" id="KW-1185">Reference proteome</keyword>
<dbReference type="GO" id="GO:0016779">
    <property type="term" value="F:nucleotidyltransferase activity"/>
    <property type="evidence" value="ECO:0007669"/>
    <property type="project" value="UniProtKB-KW"/>
</dbReference>
<keyword evidence="1" id="KW-0548">Nucleotidyltransferase</keyword>
<reference evidence="1 2" key="1">
    <citation type="journal article" date="2018" name="Environ. Microbiol.">
        <title>Isolation and genomic characterization of Novimethylophilus kurashikiensis gen. nov. sp. nov., a new lanthanide-dependent methylotrophic species of Methylophilaceae.</title>
        <authorList>
            <person name="Lv H."/>
            <person name="Sahin N."/>
            <person name="Tani A."/>
        </authorList>
    </citation>
    <scope>NUCLEOTIDE SEQUENCE [LARGE SCALE GENOMIC DNA]</scope>
    <source>
        <strain evidence="1 2">La2-4</strain>
    </source>
</reference>
<gene>
    <name evidence="1" type="ORF">NMK_2040</name>
</gene>
<evidence type="ECO:0000313" key="2">
    <source>
        <dbReference type="Proteomes" id="UP000245081"/>
    </source>
</evidence>
<dbReference type="EMBL" id="BDOQ01000007">
    <property type="protein sequence ID" value="GBG14441.1"/>
    <property type="molecule type" value="Genomic_DNA"/>
</dbReference>
<dbReference type="Proteomes" id="UP000245081">
    <property type="component" value="Unassembled WGS sequence"/>
</dbReference>
<organism evidence="1 2">
    <name type="scientific">Novimethylophilus kurashikiensis</name>
    <dbReference type="NCBI Taxonomy" id="1825523"/>
    <lineage>
        <taxon>Bacteria</taxon>
        <taxon>Pseudomonadati</taxon>
        <taxon>Pseudomonadota</taxon>
        <taxon>Betaproteobacteria</taxon>
        <taxon>Nitrosomonadales</taxon>
        <taxon>Methylophilaceae</taxon>
        <taxon>Novimethylophilus</taxon>
    </lineage>
</organism>
<accession>A0A2R5FCK4</accession>
<protein>
    <submittedName>
        <fullName evidence="1">Molybdenum cofactor guanylyltransferase</fullName>
    </submittedName>
</protein>
<evidence type="ECO:0000313" key="1">
    <source>
        <dbReference type="EMBL" id="GBG14441.1"/>
    </source>
</evidence>
<sequence>MQPTMIQEWMRQQLAKVEGNCHSAQGRIAAARTMREVVQAMQISVPPELRSVIRSQPGMRALTAAAERRLTELLEAQLEEARKAESTEAAKGILGRRRAQDWPYLRGTYAHIYRKADMEARRLLHTKEKESGNGH</sequence>
<keyword evidence="1" id="KW-0808">Transferase</keyword>
<comment type="caution">
    <text evidence="1">The sequence shown here is derived from an EMBL/GenBank/DDBJ whole genome shotgun (WGS) entry which is preliminary data.</text>
</comment>
<name>A0A2R5FCK4_9PROT</name>
<proteinExistence type="predicted"/>
<dbReference type="AlphaFoldDB" id="A0A2R5FCK4"/>
<dbReference type="RefSeq" id="WP_109015630.1">
    <property type="nucleotide sequence ID" value="NZ_BDOQ01000007.1"/>
</dbReference>